<evidence type="ECO:0000313" key="1">
    <source>
        <dbReference type="EMBL" id="KAF8377973.1"/>
    </source>
</evidence>
<protein>
    <submittedName>
        <fullName evidence="1">Uncharacterized protein</fullName>
    </submittedName>
</protein>
<evidence type="ECO:0000313" key="2">
    <source>
        <dbReference type="Proteomes" id="UP000655225"/>
    </source>
</evidence>
<dbReference type="EMBL" id="JABCRI010000024">
    <property type="protein sequence ID" value="KAF8377973.1"/>
    <property type="molecule type" value="Genomic_DNA"/>
</dbReference>
<sequence>MGSCFSSSEYCCCNNSVSSSTAKVISANGTLRHYTLPVTVSQVLLEMEMEMEASNSSCFLCNSDLLSYDDFIPPLDSAQQLQLTPIYFVLPNSHLHYRLTASDMAALAVKASTALGLPRKRIPISPVLEVKPTPGISRSLSVQKLQRYASRRAKMAIRSFRVRLSTIYEVSVAD</sequence>
<dbReference type="OMA" id="PVMMLNQ"/>
<gene>
    <name evidence="1" type="ORF">HHK36_031362</name>
</gene>
<reference evidence="1 2" key="1">
    <citation type="submission" date="2020-04" db="EMBL/GenBank/DDBJ databases">
        <title>Plant Genome Project.</title>
        <authorList>
            <person name="Zhang R.-G."/>
        </authorList>
    </citation>
    <scope>NUCLEOTIDE SEQUENCE [LARGE SCALE GENOMIC DNA]</scope>
    <source>
        <strain evidence="1">YNK0</strain>
        <tissue evidence="1">Leaf</tissue>
    </source>
</reference>
<dbReference type="OrthoDB" id="693945at2759"/>
<dbReference type="InterPro" id="IPR025322">
    <property type="entry name" value="PADRE_dom"/>
</dbReference>
<dbReference type="AlphaFoldDB" id="A0A834YAR4"/>
<dbReference type="Pfam" id="PF14009">
    <property type="entry name" value="PADRE"/>
    <property type="match status" value="1"/>
</dbReference>
<comment type="caution">
    <text evidence="1">The sequence shown here is derived from an EMBL/GenBank/DDBJ whole genome shotgun (WGS) entry which is preliminary data.</text>
</comment>
<keyword evidence="2" id="KW-1185">Reference proteome</keyword>
<dbReference type="Proteomes" id="UP000655225">
    <property type="component" value="Unassembled WGS sequence"/>
</dbReference>
<dbReference type="PANTHER" id="PTHR33052">
    <property type="entry name" value="DUF4228 DOMAIN PROTEIN-RELATED"/>
    <property type="match status" value="1"/>
</dbReference>
<proteinExistence type="predicted"/>
<name>A0A834YAR4_TETSI</name>
<accession>A0A834YAR4</accession>
<organism evidence="1 2">
    <name type="scientific">Tetracentron sinense</name>
    <name type="common">Spur-leaf</name>
    <dbReference type="NCBI Taxonomy" id="13715"/>
    <lineage>
        <taxon>Eukaryota</taxon>
        <taxon>Viridiplantae</taxon>
        <taxon>Streptophyta</taxon>
        <taxon>Embryophyta</taxon>
        <taxon>Tracheophyta</taxon>
        <taxon>Spermatophyta</taxon>
        <taxon>Magnoliopsida</taxon>
        <taxon>Trochodendrales</taxon>
        <taxon>Trochodendraceae</taxon>
        <taxon>Tetracentron</taxon>
    </lineage>
</organism>